<comment type="caution">
    <text evidence="1">The sequence shown here is derived from an EMBL/GenBank/DDBJ whole genome shotgun (WGS) entry which is preliminary data.</text>
</comment>
<evidence type="ECO:0000313" key="1">
    <source>
        <dbReference type="EMBL" id="KAI9909136.1"/>
    </source>
</evidence>
<gene>
    <name evidence="1" type="ORF">PsorP6_014546</name>
</gene>
<name>A0ACC0VTQ4_9STRA</name>
<sequence length="113" mass="13177">MCVCGEEARPNLVWSTLAILSEKNTNKWMHTRCTFIQNNSSDTFQQQSDDNVDDQTQSATRTLISSVSRRRQALSKTKHLNHSVKPRFHVRTRLVVRRIVHDATHGMIRRSFR</sequence>
<dbReference type="EMBL" id="CM047586">
    <property type="protein sequence ID" value="KAI9909136.1"/>
    <property type="molecule type" value="Genomic_DNA"/>
</dbReference>
<evidence type="ECO:0000313" key="2">
    <source>
        <dbReference type="Proteomes" id="UP001163321"/>
    </source>
</evidence>
<organism evidence="1 2">
    <name type="scientific">Peronosclerospora sorghi</name>
    <dbReference type="NCBI Taxonomy" id="230839"/>
    <lineage>
        <taxon>Eukaryota</taxon>
        <taxon>Sar</taxon>
        <taxon>Stramenopiles</taxon>
        <taxon>Oomycota</taxon>
        <taxon>Peronosporomycetes</taxon>
        <taxon>Peronosporales</taxon>
        <taxon>Peronosporaceae</taxon>
        <taxon>Peronosclerospora</taxon>
    </lineage>
</organism>
<reference evidence="1 2" key="1">
    <citation type="journal article" date="2022" name="bioRxiv">
        <title>The genome of the oomycete Peronosclerospora sorghi, a cosmopolitan pathogen of maize and sorghum, is inflated with dispersed pseudogenes.</title>
        <authorList>
            <person name="Fletcher K."/>
            <person name="Martin F."/>
            <person name="Isakeit T."/>
            <person name="Cavanaugh K."/>
            <person name="Magill C."/>
            <person name="Michelmore R."/>
        </authorList>
    </citation>
    <scope>NUCLEOTIDE SEQUENCE [LARGE SCALE GENOMIC DNA]</scope>
    <source>
        <strain evidence="1">P6</strain>
    </source>
</reference>
<keyword evidence="2" id="KW-1185">Reference proteome</keyword>
<accession>A0ACC0VTQ4</accession>
<dbReference type="Proteomes" id="UP001163321">
    <property type="component" value="Chromosome 7"/>
</dbReference>
<proteinExistence type="predicted"/>
<protein>
    <submittedName>
        <fullName evidence="1">Uncharacterized protein</fullName>
    </submittedName>
</protein>